<protein>
    <submittedName>
        <fullName evidence="2">Glycosyltransferase involved in cell wall biosynthesis</fullName>
    </submittedName>
</protein>
<keyword evidence="3" id="KW-1185">Reference proteome</keyword>
<dbReference type="Pfam" id="PF13439">
    <property type="entry name" value="Glyco_transf_4"/>
    <property type="match status" value="1"/>
</dbReference>
<dbReference type="PANTHER" id="PTHR45947">
    <property type="entry name" value="SULFOQUINOVOSYL TRANSFERASE SQD2"/>
    <property type="match status" value="1"/>
</dbReference>
<evidence type="ECO:0000259" key="1">
    <source>
        <dbReference type="Pfam" id="PF13439"/>
    </source>
</evidence>
<dbReference type="RefSeq" id="WP_354198531.1">
    <property type="nucleotide sequence ID" value="NZ_JBEPML010000020.1"/>
</dbReference>
<dbReference type="InterPro" id="IPR050194">
    <property type="entry name" value="Glycosyltransferase_grp1"/>
</dbReference>
<feature type="domain" description="Glycosyltransferase subfamily 4-like N-terminal" evidence="1">
    <location>
        <begin position="19"/>
        <end position="185"/>
    </location>
</feature>
<evidence type="ECO:0000313" key="3">
    <source>
        <dbReference type="Proteomes" id="UP001549076"/>
    </source>
</evidence>
<accession>A0ABV2N5K2</accession>
<proteinExistence type="predicted"/>
<dbReference type="Gene3D" id="3.40.50.2000">
    <property type="entry name" value="Glycogen Phosphorylase B"/>
    <property type="match status" value="2"/>
</dbReference>
<dbReference type="EMBL" id="JBEPML010000020">
    <property type="protein sequence ID" value="MET3794094.1"/>
    <property type="molecule type" value="Genomic_DNA"/>
</dbReference>
<organism evidence="2 3">
    <name type="scientific">Aquamicrobium terrae</name>
    <dbReference type="NCBI Taxonomy" id="1324945"/>
    <lineage>
        <taxon>Bacteria</taxon>
        <taxon>Pseudomonadati</taxon>
        <taxon>Pseudomonadota</taxon>
        <taxon>Alphaproteobacteria</taxon>
        <taxon>Hyphomicrobiales</taxon>
        <taxon>Phyllobacteriaceae</taxon>
        <taxon>Aquamicrobium</taxon>
    </lineage>
</organism>
<comment type="caution">
    <text evidence="2">The sequence shown here is derived from an EMBL/GenBank/DDBJ whole genome shotgun (WGS) entry which is preliminary data.</text>
</comment>
<evidence type="ECO:0000313" key="2">
    <source>
        <dbReference type="EMBL" id="MET3794094.1"/>
    </source>
</evidence>
<gene>
    <name evidence="2" type="ORF">ABID37_004334</name>
</gene>
<dbReference type="PANTHER" id="PTHR45947:SF3">
    <property type="entry name" value="SULFOQUINOVOSYL TRANSFERASE SQD2"/>
    <property type="match status" value="1"/>
</dbReference>
<dbReference type="CDD" id="cd03801">
    <property type="entry name" value="GT4_PimA-like"/>
    <property type="match status" value="1"/>
</dbReference>
<name>A0ABV2N5K2_9HYPH</name>
<dbReference type="Pfam" id="PF13692">
    <property type="entry name" value="Glyco_trans_1_4"/>
    <property type="match status" value="1"/>
</dbReference>
<reference evidence="2 3" key="1">
    <citation type="submission" date="2024-06" db="EMBL/GenBank/DDBJ databases">
        <title>Genomic Encyclopedia of Type Strains, Phase IV (KMG-IV): sequencing the most valuable type-strain genomes for metagenomic binning, comparative biology and taxonomic classification.</title>
        <authorList>
            <person name="Goeker M."/>
        </authorList>
    </citation>
    <scope>NUCLEOTIDE SEQUENCE [LARGE SCALE GENOMIC DNA]</scope>
    <source>
        <strain evidence="2 3">DSM 27865</strain>
    </source>
</reference>
<dbReference type="Proteomes" id="UP001549076">
    <property type="component" value="Unassembled WGS sequence"/>
</dbReference>
<sequence length="374" mass="39745">MHIAYVCTDPGIEIFGTKGASIHAQEMIAAFLARGDRVTLISPRIGTPSTGYEALRLAPLPALSRGEAEARAAAQLALNNAVTAALREAGPVDLVYERHALFAHAAMEEAAHQGIPGVLEVNAPLIEESARHRVLALPEEADASTARAMRAARLVVAVSGAVGDYVRRHGAQGVEVIPNAVDPARFPSVQRPDGRLTVGFLGTLRPWHDVETLVRAMTPLRATFPHAHLLIVGDGPERERLAPLLAALNAELPGTVRPDDVPGWLARMDIAVAPYAGNQPFYFSPLKIYEYMASGLPVVASRVGDLAQVVRHGRIGLLCPPDDPTALAGALAELAGNPQAARRMGQAGREIVLHDHTWARVAARVLRVATGVLA</sequence>
<dbReference type="SUPFAM" id="SSF53756">
    <property type="entry name" value="UDP-Glycosyltransferase/glycogen phosphorylase"/>
    <property type="match status" value="1"/>
</dbReference>
<dbReference type="InterPro" id="IPR028098">
    <property type="entry name" value="Glyco_trans_4-like_N"/>
</dbReference>